<dbReference type="Proteomes" id="UP001062846">
    <property type="component" value="Chromosome 4"/>
</dbReference>
<accession>A0ACC0P4P8</accession>
<dbReference type="EMBL" id="CM046391">
    <property type="protein sequence ID" value="KAI8560116.1"/>
    <property type="molecule type" value="Genomic_DNA"/>
</dbReference>
<keyword evidence="2" id="KW-1185">Reference proteome</keyword>
<sequence>MPFHLINGGWEHGLRDTMPWVHGNVADVPLHVYVIYIHVVVDSVIDMWLFIG</sequence>
<protein>
    <submittedName>
        <fullName evidence="1">Uncharacterized protein</fullName>
    </submittedName>
</protein>
<evidence type="ECO:0000313" key="2">
    <source>
        <dbReference type="Proteomes" id="UP001062846"/>
    </source>
</evidence>
<proteinExistence type="predicted"/>
<comment type="caution">
    <text evidence="1">The sequence shown here is derived from an EMBL/GenBank/DDBJ whole genome shotgun (WGS) entry which is preliminary data.</text>
</comment>
<organism evidence="1 2">
    <name type="scientific">Rhododendron molle</name>
    <name type="common">Chinese azalea</name>
    <name type="synonym">Azalea mollis</name>
    <dbReference type="NCBI Taxonomy" id="49168"/>
    <lineage>
        <taxon>Eukaryota</taxon>
        <taxon>Viridiplantae</taxon>
        <taxon>Streptophyta</taxon>
        <taxon>Embryophyta</taxon>
        <taxon>Tracheophyta</taxon>
        <taxon>Spermatophyta</taxon>
        <taxon>Magnoliopsida</taxon>
        <taxon>eudicotyledons</taxon>
        <taxon>Gunneridae</taxon>
        <taxon>Pentapetalae</taxon>
        <taxon>asterids</taxon>
        <taxon>Ericales</taxon>
        <taxon>Ericaceae</taxon>
        <taxon>Ericoideae</taxon>
        <taxon>Rhodoreae</taxon>
        <taxon>Rhododendron</taxon>
    </lineage>
</organism>
<reference evidence="1" key="1">
    <citation type="submission" date="2022-02" db="EMBL/GenBank/DDBJ databases">
        <title>Plant Genome Project.</title>
        <authorList>
            <person name="Zhang R.-G."/>
        </authorList>
    </citation>
    <scope>NUCLEOTIDE SEQUENCE</scope>
    <source>
        <strain evidence="1">AT1</strain>
    </source>
</reference>
<name>A0ACC0P4P8_RHOML</name>
<evidence type="ECO:0000313" key="1">
    <source>
        <dbReference type="EMBL" id="KAI8560116.1"/>
    </source>
</evidence>
<gene>
    <name evidence="1" type="ORF">RHMOL_Rhmol04G0230800</name>
</gene>